<evidence type="ECO:0000313" key="2">
    <source>
        <dbReference type="Proteomes" id="UP000006900"/>
    </source>
</evidence>
<protein>
    <submittedName>
        <fullName evidence="1">Uncharacterized protein</fullName>
    </submittedName>
</protein>
<dbReference type="EMBL" id="FM211192">
    <property type="protein sequence ID" value="CAR70385.1"/>
    <property type="molecule type" value="Genomic_DNA"/>
</dbReference>
<name>A0A0H3MTY1_MYCLB</name>
<accession>A0A0H3MTY1</accession>
<dbReference type="Proteomes" id="UP000006900">
    <property type="component" value="Chromosome"/>
</dbReference>
<dbReference type="AlphaFoldDB" id="A0A0H3MTY1"/>
<gene>
    <name evidence="1" type="ordered locus">MLBr00292</name>
</gene>
<organism evidence="1 2">
    <name type="scientific">Mycobacterium leprae (strain Br4923)</name>
    <dbReference type="NCBI Taxonomy" id="561304"/>
    <lineage>
        <taxon>Bacteria</taxon>
        <taxon>Bacillati</taxon>
        <taxon>Actinomycetota</taxon>
        <taxon>Actinomycetes</taxon>
        <taxon>Mycobacteriales</taxon>
        <taxon>Mycobacteriaceae</taxon>
        <taxon>Mycobacterium</taxon>
    </lineage>
</organism>
<reference evidence="1 2" key="1">
    <citation type="journal article" date="2009" name="Nat. Genet.">
        <title>Comparative genomic and phylogeographic analysis of Mycobacterium leprae.</title>
        <authorList>
            <person name="Monot M."/>
            <person name="Honore N."/>
            <person name="Garnier T."/>
            <person name="Zidane N."/>
            <person name="Sherafi D."/>
            <person name="Paniz-Mondolfi A."/>
            <person name="Matsuoka M."/>
            <person name="Taylor G.M."/>
            <person name="Donoghue H.D."/>
            <person name="Bouwman A."/>
            <person name="Mays S."/>
            <person name="Watson C."/>
            <person name="Lockwood D."/>
            <person name="Khamispour A."/>
            <person name="Dowlati Y."/>
            <person name="Jianping S."/>
            <person name="Rea T.H."/>
            <person name="Vera-Cabrera L."/>
            <person name="Stefani M.M."/>
            <person name="Banu S."/>
            <person name="Macdonald M."/>
            <person name="Sapkota B.R."/>
            <person name="Spencer J.S."/>
            <person name="Thomas J."/>
            <person name="Harshman K."/>
            <person name="Singh P."/>
            <person name="Busso P."/>
            <person name="Gattiker A."/>
            <person name="Rougemont J."/>
            <person name="Brennan P.J."/>
            <person name="Cole S.T."/>
        </authorList>
    </citation>
    <scope>NUCLEOTIDE SEQUENCE [LARGE SCALE GENOMIC DNA]</scope>
    <source>
        <strain evidence="2">Br4923</strain>
    </source>
</reference>
<dbReference type="KEGG" id="mlb:MLBr00292"/>
<dbReference type="HOGENOM" id="CLU_2602244_0_0_11"/>
<proteinExistence type="predicted"/>
<sequence length="79" mass="8709">MPAYGTASGRRILEAILIASDIDIIVYHLLTSKVHQYHIAYHEFGNVLAGNHQVVSENYALHLLASSIDPIPRAKYPGP</sequence>
<evidence type="ECO:0000313" key="1">
    <source>
        <dbReference type="EMBL" id="CAR70385.1"/>
    </source>
</evidence>